<dbReference type="AlphaFoldDB" id="A4S1Q2"/>
<gene>
    <name evidence="2" type="ORF">OSTLU_16530</name>
</gene>
<evidence type="ECO:0000313" key="3">
    <source>
        <dbReference type="Proteomes" id="UP000001568"/>
    </source>
</evidence>
<dbReference type="PANTHER" id="PTHR37028:SF4">
    <property type="entry name" value="ALMS MOTIF DOMAIN-CONTAINING PROTEIN"/>
    <property type="match status" value="1"/>
</dbReference>
<name>A4S1Q2_OSTLU</name>
<feature type="compositionally biased region" description="Basic and acidic residues" evidence="1">
    <location>
        <begin position="146"/>
        <end position="156"/>
    </location>
</feature>
<proteinExistence type="predicted"/>
<dbReference type="GeneID" id="5003164"/>
<feature type="region of interest" description="Disordered" evidence="1">
    <location>
        <begin position="1"/>
        <end position="159"/>
    </location>
</feature>
<feature type="compositionally biased region" description="Basic residues" evidence="1">
    <location>
        <begin position="1"/>
        <end position="14"/>
    </location>
</feature>
<dbReference type="Gramene" id="ABO97480">
    <property type="protein sequence ID" value="ABO97480"/>
    <property type="gene ID" value="OSTLU_16530"/>
</dbReference>
<dbReference type="Proteomes" id="UP000001568">
    <property type="component" value="Chromosome 8"/>
</dbReference>
<dbReference type="HOGENOM" id="CLU_781651_0_0_1"/>
<feature type="compositionally biased region" description="Basic and acidic residues" evidence="1">
    <location>
        <begin position="313"/>
        <end position="322"/>
    </location>
</feature>
<dbReference type="OrthoDB" id="287377at2759"/>
<accession>A4S1Q2</accession>
<evidence type="ECO:0000256" key="1">
    <source>
        <dbReference type="SAM" id="MobiDB-lite"/>
    </source>
</evidence>
<feature type="compositionally biased region" description="Gly residues" evidence="1">
    <location>
        <begin position="24"/>
        <end position="35"/>
    </location>
</feature>
<feature type="compositionally biased region" description="Low complexity" evidence="1">
    <location>
        <begin position="241"/>
        <end position="254"/>
    </location>
</feature>
<feature type="compositionally biased region" description="Basic and acidic residues" evidence="1">
    <location>
        <begin position="202"/>
        <end position="212"/>
    </location>
</feature>
<feature type="region of interest" description="Disordered" evidence="1">
    <location>
        <begin position="202"/>
        <end position="339"/>
    </location>
</feature>
<dbReference type="RefSeq" id="XP_001419187.1">
    <property type="nucleotide sequence ID" value="XM_001419150.1"/>
</dbReference>
<feature type="compositionally biased region" description="Low complexity" evidence="1">
    <location>
        <begin position="36"/>
        <end position="56"/>
    </location>
</feature>
<evidence type="ECO:0000313" key="2">
    <source>
        <dbReference type="EMBL" id="ABO97480.1"/>
    </source>
</evidence>
<dbReference type="EMBL" id="CP000588">
    <property type="protein sequence ID" value="ABO97480.1"/>
    <property type="molecule type" value="Genomic_DNA"/>
</dbReference>
<reference evidence="2 3" key="1">
    <citation type="journal article" date="2007" name="Proc. Natl. Acad. Sci. U.S.A.">
        <title>The tiny eukaryote Ostreococcus provides genomic insights into the paradox of plankton speciation.</title>
        <authorList>
            <person name="Palenik B."/>
            <person name="Grimwood J."/>
            <person name="Aerts A."/>
            <person name="Rouze P."/>
            <person name="Salamov A."/>
            <person name="Putnam N."/>
            <person name="Dupont C."/>
            <person name="Jorgensen R."/>
            <person name="Derelle E."/>
            <person name="Rombauts S."/>
            <person name="Zhou K."/>
            <person name="Otillar R."/>
            <person name="Merchant S.S."/>
            <person name="Podell S."/>
            <person name="Gaasterland T."/>
            <person name="Napoli C."/>
            <person name="Gendler K."/>
            <person name="Manuell A."/>
            <person name="Tai V."/>
            <person name="Vallon O."/>
            <person name="Piganeau G."/>
            <person name="Jancek S."/>
            <person name="Heijde M."/>
            <person name="Jabbari K."/>
            <person name="Bowler C."/>
            <person name="Lohr M."/>
            <person name="Robbens S."/>
            <person name="Werner G."/>
            <person name="Dubchak I."/>
            <person name="Pazour G.J."/>
            <person name="Ren Q."/>
            <person name="Paulsen I."/>
            <person name="Delwiche C."/>
            <person name="Schmutz J."/>
            <person name="Rokhsar D."/>
            <person name="Van de Peer Y."/>
            <person name="Moreau H."/>
            <person name="Grigoriev I.V."/>
        </authorList>
    </citation>
    <scope>NUCLEOTIDE SEQUENCE [LARGE SCALE GENOMIC DNA]</scope>
    <source>
        <strain evidence="2 3">CCE9901</strain>
    </source>
</reference>
<organism evidence="2 3">
    <name type="scientific">Ostreococcus lucimarinus (strain CCE9901)</name>
    <dbReference type="NCBI Taxonomy" id="436017"/>
    <lineage>
        <taxon>Eukaryota</taxon>
        <taxon>Viridiplantae</taxon>
        <taxon>Chlorophyta</taxon>
        <taxon>Mamiellophyceae</taxon>
        <taxon>Mamiellales</taxon>
        <taxon>Bathycoccaceae</taxon>
        <taxon>Ostreococcus</taxon>
    </lineage>
</organism>
<sequence>MTRSRARRREKLRVRSMWLERESGGGASGASGGGAAAKTAAAAPRETASSRAAAKAATEKREKAAETPVRAVKTMSADAIAKASDRLYRGESGVAKSVKTTTAEAETSFAPKISEASRRLAKKYREKQRTNDAKPAASDRASTLPTREREELKELESCTFAPNISRRSREISASLYKKKSGSFVERSRVWAQRKEAILEAEREAKVEDDLRDCTFAPKISAPGQTSRERRSTTILVDDPESSTASPAPATPSSSGVMPKGLESFLARQQSARKQREEKNALANRLDGSTWKHETTTSEPFTFATASKARHQRPRDVKEDVKVEANAATPTQRRPPKSPAYVAARERLRGVHLRDA</sequence>
<keyword evidence="3" id="KW-1185">Reference proteome</keyword>
<dbReference type="PANTHER" id="PTHR37028">
    <property type="entry name" value="UNNAMED PRODUCT-RELATED"/>
    <property type="match status" value="1"/>
</dbReference>
<dbReference type="KEGG" id="olu:OSTLU_16530"/>
<protein>
    <submittedName>
        <fullName evidence="2">Uncharacterized protein</fullName>
    </submittedName>
</protein>